<dbReference type="InterPro" id="IPR046960">
    <property type="entry name" value="PPR_At4g14850-like_plant"/>
</dbReference>
<gene>
    <name evidence="3" type="ORF">PanWU01x14_285440</name>
</gene>
<dbReference type="PROSITE" id="PS51375">
    <property type="entry name" value="PPR"/>
    <property type="match status" value="6"/>
</dbReference>
<dbReference type="EMBL" id="JXTB01000403">
    <property type="protein sequence ID" value="PON41945.1"/>
    <property type="molecule type" value="Genomic_DNA"/>
</dbReference>
<organism evidence="3 4">
    <name type="scientific">Parasponia andersonii</name>
    <name type="common">Sponia andersonii</name>
    <dbReference type="NCBI Taxonomy" id="3476"/>
    <lineage>
        <taxon>Eukaryota</taxon>
        <taxon>Viridiplantae</taxon>
        <taxon>Streptophyta</taxon>
        <taxon>Embryophyta</taxon>
        <taxon>Tracheophyta</taxon>
        <taxon>Spermatophyta</taxon>
        <taxon>Magnoliopsida</taxon>
        <taxon>eudicotyledons</taxon>
        <taxon>Gunneridae</taxon>
        <taxon>Pentapetalae</taxon>
        <taxon>rosids</taxon>
        <taxon>fabids</taxon>
        <taxon>Rosales</taxon>
        <taxon>Cannabaceae</taxon>
        <taxon>Parasponia</taxon>
    </lineage>
</organism>
<dbReference type="Pfam" id="PF13041">
    <property type="entry name" value="PPR_2"/>
    <property type="match status" value="3"/>
</dbReference>
<keyword evidence="4" id="KW-1185">Reference proteome</keyword>
<dbReference type="GO" id="GO:0003723">
    <property type="term" value="F:RNA binding"/>
    <property type="evidence" value="ECO:0007669"/>
    <property type="project" value="InterPro"/>
</dbReference>
<dbReference type="GO" id="GO:0009451">
    <property type="term" value="P:RNA modification"/>
    <property type="evidence" value="ECO:0007669"/>
    <property type="project" value="InterPro"/>
</dbReference>
<dbReference type="InterPro" id="IPR002885">
    <property type="entry name" value="PPR_rpt"/>
</dbReference>
<feature type="repeat" description="PPR" evidence="2">
    <location>
        <begin position="603"/>
        <end position="633"/>
    </location>
</feature>
<dbReference type="FunFam" id="1.25.40.10:FF:000343">
    <property type="entry name" value="Pentatricopeptide repeat-containing protein At3g58590"/>
    <property type="match status" value="1"/>
</dbReference>
<dbReference type="Pfam" id="PF01535">
    <property type="entry name" value="PPR"/>
    <property type="match status" value="8"/>
</dbReference>
<dbReference type="STRING" id="3476.A0A2P5AZK1"/>
<evidence type="ECO:0000313" key="4">
    <source>
        <dbReference type="Proteomes" id="UP000237105"/>
    </source>
</evidence>
<feature type="repeat" description="PPR" evidence="2">
    <location>
        <begin position="303"/>
        <end position="337"/>
    </location>
</feature>
<evidence type="ECO:0000256" key="2">
    <source>
        <dbReference type="PROSITE-ProRule" id="PRU00708"/>
    </source>
</evidence>
<sequence length="773" mass="86456">MRQTIWFRKYTHTLASCSVRRHGMRFHGDMLQDQTRLLHKLHICSRSRSLRATKLLHAFTIAMGCISSQTTFIYNNIVSMYASLGELPVARKLFDQMPRRTVVSYNTVISAYGRFGYVEEAWEMFSEMRGTCGYDPTQFTFGGLLSCETFDICKGVQLHALVVKNGFFFADAFVGTALLGLYGRKGLLEEAVCVFEDIPCKSLVTWNSMLTLLGHHGLVESSVFLFRELMRDEAALSECSFVGVLSGFSCKQDMDFGEQIHGLGLKLGFDYQVSVVNSLINVYVKCAGICSAEKMFKEVSVRDVVTWNTIIGAASRSERPEGALEHFSKMLAGGVLPNSTTYVGLINSCSSLAIPFLGGWIHAKVIRCAFGFDVFVGSALVDFYAKCDNLEGAYLCFLEIKGRNVVSWNALISGYSNKCPSTSMFLLREMLQLSYQPNEFSFSTVLKSSLALELQQLHSLIMRLGYQNNEFVLSSLITSYAKNGLISDALAFVTTSDSPLLTVLFNVSAAIYNGTGQYDETLKLLSLLEQPDSLSWNIVIAACARNNYHEEVFELFKQMNMFDIYPDNYTFVSLLSVCTKRCNLALGSSVHGLIIKTDFNCWDLFVCNILIDMYGKCGNIESSVKIFDSMTNRNLITWTALISALGLNGYAHEALERFREMVLLGFKPDSVALNGVLTACRHGGLVREGMELFRQMKMSYGVQPEMQHYHNVVDLLTKCGHAKEAENIIVGMPFPPNAIIWRSLLECSKRNGTIMDQATNFVDMNTRLIDMLP</sequence>
<feature type="repeat" description="PPR" evidence="2">
    <location>
        <begin position="634"/>
        <end position="668"/>
    </location>
</feature>
<accession>A0A2P5AZK1</accession>
<dbReference type="OrthoDB" id="1913111at2759"/>
<keyword evidence="1" id="KW-0677">Repeat</keyword>
<dbReference type="FunFam" id="1.25.40.10:FF:000242">
    <property type="entry name" value="Pentatricopeptide repeat-containing protein"/>
    <property type="match status" value="1"/>
</dbReference>
<evidence type="ECO:0000256" key="1">
    <source>
        <dbReference type="ARBA" id="ARBA00022737"/>
    </source>
</evidence>
<feature type="repeat" description="PPR" evidence="2">
    <location>
        <begin position="532"/>
        <end position="566"/>
    </location>
</feature>
<protein>
    <submittedName>
        <fullName evidence="3">Pentatricopeptide repeat</fullName>
    </submittedName>
</protein>
<dbReference type="PANTHER" id="PTHR47926">
    <property type="entry name" value="PENTATRICOPEPTIDE REPEAT-CONTAINING PROTEIN"/>
    <property type="match status" value="1"/>
</dbReference>
<dbReference type="Gene3D" id="1.25.40.10">
    <property type="entry name" value="Tetratricopeptide repeat domain"/>
    <property type="match status" value="6"/>
</dbReference>
<reference evidence="4" key="1">
    <citation type="submission" date="2016-06" db="EMBL/GenBank/DDBJ databases">
        <title>Parallel loss of symbiosis genes in relatives of nitrogen-fixing non-legume Parasponia.</title>
        <authorList>
            <person name="Van Velzen R."/>
            <person name="Holmer R."/>
            <person name="Bu F."/>
            <person name="Rutten L."/>
            <person name="Van Zeijl A."/>
            <person name="Liu W."/>
            <person name="Santuari L."/>
            <person name="Cao Q."/>
            <person name="Sharma T."/>
            <person name="Shen D."/>
            <person name="Roswanjaya Y."/>
            <person name="Wardhani T."/>
            <person name="Kalhor M.S."/>
            <person name="Jansen J."/>
            <person name="Van den Hoogen J."/>
            <person name="Gungor B."/>
            <person name="Hartog M."/>
            <person name="Hontelez J."/>
            <person name="Verver J."/>
            <person name="Yang W.-C."/>
            <person name="Schijlen E."/>
            <person name="Repin R."/>
            <person name="Schilthuizen M."/>
            <person name="Schranz E."/>
            <person name="Heidstra R."/>
            <person name="Miyata K."/>
            <person name="Fedorova E."/>
            <person name="Kohlen W."/>
            <person name="Bisseling T."/>
            <person name="Smit S."/>
            <person name="Geurts R."/>
        </authorList>
    </citation>
    <scope>NUCLEOTIDE SEQUENCE [LARGE SCALE GENOMIC DNA]</scope>
    <source>
        <strain evidence="4">cv. WU1-14</strain>
    </source>
</reference>
<feature type="repeat" description="PPR" evidence="2">
    <location>
        <begin position="70"/>
        <end position="100"/>
    </location>
</feature>
<dbReference type="FunFam" id="1.25.40.10:FF:001096">
    <property type="entry name" value="Pentatricopeptide repeat-containing protein"/>
    <property type="match status" value="1"/>
</dbReference>
<comment type="caution">
    <text evidence="3">The sequence shown here is derived from an EMBL/GenBank/DDBJ whole genome shotgun (WGS) entry which is preliminary data.</text>
</comment>
<evidence type="ECO:0000313" key="3">
    <source>
        <dbReference type="EMBL" id="PON41945.1"/>
    </source>
</evidence>
<dbReference type="InterPro" id="IPR011990">
    <property type="entry name" value="TPR-like_helical_dom_sf"/>
</dbReference>
<dbReference type="AlphaFoldDB" id="A0A2P5AZK1"/>
<dbReference type="PANTHER" id="PTHR47926:SF423">
    <property type="entry name" value="REPEAT-CONTAINING PROTEIN, PUTATIVE-RELATED"/>
    <property type="match status" value="1"/>
</dbReference>
<name>A0A2P5AZK1_PARAD</name>
<proteinExistence type="predicted"/>
<dbReference type="Proteomes" id="UP000237105">
    <property type="component" value="Unassembled WGS sequence"/>
</dbReference>
<feature type="repeat" description="PPR" evidence="2">
    <location>
        <begin position="101"/>
        <end position="131"/>
    </location>
</feature>
<dbReference type="NCBIfam" id="TIGR00756">
    <property type="entry name" value="PPR"/>
    <property type="match status" value="5"/>
</dbReference>